<organism evidence="11 12">
    <name type="scientific">Aquirhabdus parva</name>
    <dbReference type="NCBI Taxonomy" id="2283318"/>
    <lineage>
        <taxon>Bacteria</taxon>
        <taxon>Pseudomonadati</taxon>
        <taxon>Pseudomonadota</taxon>
        <taxon>Gammaproteobacteria</taxon>
        <taxon>Moraxellales</taxon>
        <taxon>Moraxellaceae</taxon>
        <taxon>Aquirhabdus</taxon>
    </lineage>
</organism>
<keyword evidence="12" id="KW-1185">Reference proteome</keyword>
<feature type="transmembrane region" description="Helical" evidence="9">
    <location>
        <begin position="64"/>
        <end position="89"/>
    </location>
</feature>
<dbReference type="InterPro" id="IPR000412">
    <property type="entry name" value="ABC_2_transport"/>
</dbReference>
<evidence type="ECO:0000259" key="10">
    <source>
        <dbReference type="PROSITE" id="PS51012"/>
    </source>
</evidence>
<evidence type="ECO:0000256" key="7">
    <source>
        <dbReference type="ARBA" id="ARBA00022989"/>
    </source>
</evidence>
<dbReference type="Proteomes" id="UP000253940">
    <property type="component" value="Chromosome"/>
</dbReference>
<gene>
    <name evidence="11" type="ORF">HYN46_12550</name>
</gene>
<dbReference type="EMBL" id="CP031222">
    <property type="protein sequence ID" value="AXI03588.1"/>
    <property type="molecule type" value="Genomic_DNA"/>
</dbReference>
<feature type="transmembrane region" description="Helical" evidence="9">
    <location>
        <begin position="30"/>
        <end position="52"/>
    </location>
</feature>
<feature type="transmembrane region" description="Helical" evidence="9">
    <location>
        <begin position="110"/>
        <end position="133"/>
    </location>
</feature>
<feature type="transmembrane region" description="Helical" evidence="9">
    <location>
        <begin position="173"/>
        <end position="192"/>
    </location>
</feature>
<dbReference type="PROSITE" id="PS51012">
    <property type="entry name" value="ABC_TM2"/>
    <property type="match status" value="1"/>
</dbReference>
<evidence type="ECO:0000256" key="5">
    <source>
        <dbReference type="ARBA" id="ARBA00022519"/>
    </source>
</evidence>
<evidence type="ECO:0000256" key="8">
    <source>
        <dbReference type="ARBA" id="ARBA00023136"/>
    </source>
</evidence>
<evidence type="ECO:0000256" key="1">
    <source>
        <dbReference type="ARBA" id="ARBA00004429"/>
    </source>
</evidence>
<dbReference type="PANTHER" id="PTHR30413">
    <property type="entry name" value="INNER MEMBRANE TRANSPORT PERMEASE"/>
    <property type="match status" value="1"/>
</dbReference>
<accession>A0A345P8H9</accession>
<dbReference type="PRINTS" id="PR00164">
    <property type="entry name" value="ABC2TRNSPORT"/>
</dbReference>
<feature type="domain" description="ABC transmembrane type-2" evidence="10">
    <location>
        <begin position="32"/>
        <end position="250"/>
    </location>
</feature>
<dbReference type="GO" id="GO:0043190">
    <property type="term" value="C:ATP-binding cassette (ABC) transporter complex"/>
    <property type="evidence" value="ECO:0007669"/>
    <property type="project" value="InterPro"/>
</dbReference>
<feature type="transmembrane region" description="Helical" evidence="9">
    <location>
        <begin position="139"/>
        <end position="166"/>
    </location>
</feature>
<dbReference type="AlphaFoldDB" id="A0A345P8H9"/>
<proteinExistence type="inferred from homology"/>
<protein>
    <recommendedName>
        <fullName evidence="9">Transport permease protein</fullName>
    </recommendedName>
</protein>
<dbReference type="Pfam" id="PF01061">
    <property type="entry name" value="ABC2_membrane"/>
    <property type="match status" value="1"/>
</dbReference>
<dbReference type="InterPro" id="IPR013525">
    <property type="entry name" value="ABC2_TM"/>
</dbReference>
<dbReference type="RefSeq" id="WP_114899696.1">
    <property type="nucleotide sequence ID" value="NZ_CP031222.1"/>
</dbReference>
<dbReference type="KEGG" id="mbah:HYN46_12550"/>
<evidence type="ECO:0000313" key="12">
    <source>
        <dbReference type="Proteomes" id="UP000253940"/>
    </source>
</evidence>
<dbReference type="PANTHER" id="PTHR30413:SF8">
    <property type="entry name" value="TRANSPORT PERMEASE PROTEIN"/>
    <property type="match status" value="1"/>
</dbReference>
<comment type="subcellular location">
    <subcellularLocation>
        <location evidence="1 9">Cell inner membrane</location>
        <topology evidence="1 9">Multi-pass membrane protein</topology>
    </subcellularLocation>
</comment>
<evidence type="ECO:0000256" key="4">
    <source>
        <dbReference type="ARBA" id="ARBA00022475"/>
    </source>
</evidence>
<keyword evidence="7 9" id="KW-1133">Transmembrane helix</keyword>
<evidence type="ECO:0000256" key="9">
    <source>
        <dbReference type="RuleBase" id="RU361157"/>
    </source>
</evidence>
<evidence type="ECO:0000313" key="11">
    <source>
        <dbReference type="EMBL" id="AXI03588.1"/>
    </source>
</evidence>
<dbReference type="GO" id="GO:0140359">
    <property type="term" value="F:ABC-type transporter activity"/>
    <property type="evidence" value="ECO:0007669"/>
    <property type="project" value="InterPro"/>
</dbReference>
<keyword evidence="6 9" id="KW-0812">Transmembrane</keyword>
<keyword evidence="4 9" id="KW-1003">Cell membrane</keyword>
<dbReference type="OrthoDB" id="9786910at2"/>
<dbReference type="InterPro" id="IPR047817">
    <property type="entry name" value="ABC2_TM_bact-type"/>
</dbReference>
<comment type="similarity">
    <text evidence="2 9">Belongs to the ABC-2 integral membrane protein family.</text>
</comment>
<keyword evidence="8 9" id="KW-0472">Membrane</keyword>
<evidence type="ECO:0000256" key="2">
    <source>
        <dbReference type="ARBA" id="ARBA00007783"/>
    </source>
</evidence>
<evidence type="ECO:0000256" key="3">
    <source>
        <dbReference type="ARBA" id="ARBA00022448"/>
    </source>
</evidence>
<keyword evidence="5" id="KW-0997">Cell inner membrane</keyword>
<feature type="transmembrane region" description="Helical" evidence="9">
    <location>
        <begin position="226"/>
        <end position="247"/>
    </location>
</feature>
<dbReference type="GO" id="GO:0015920">
    <property type="term" value="P:lipopolysaccharide transport"/>
    <property type="evidence" value="ECO:0007669"/>
    <property type="project" value="TreeGrafter"/>
</dbReference>
<keyword evidence="3 9" id="KW-0813">Transport</keyword>
<evidence type="ECO:0000256" key="6">
    <source>
        <dbReference type="ARBA" id="ARBA00022692"/>
    </source>
</evidence>
<reference evidence="11 12" key="1">
    <citation type="submission" date="2018-07" db="EMBL/GenBank/DDBJ databases">
        <title>Genome sequencing of Moraxellaceae gen. HYN0046.</title>
        <authorList>
            <person name="Kim M."/>
            <person name="Yi H."/>
        </authorList>
    </citation>
    <scope>NUCLEOTIDE SEQUENCE [LARGE SCALE GENOMIC DNA]</scope>
    <source>
        <strain evidence="11 12">HYN0046</strain>
    </source>
</reference>
<name>A0A345P8H9_9GAMM</name>
<sequence length="258" mass="29426">MKWFFGGLYDYRVVLVQLVRLQLTLRYHRTALGFLWTLINPLLNMAVLAIVFSTVMHMPVKNFAVYLFAGVIPWTLFSTTLSQCAWVLIAKESIIKKIYLPKQLFVASTAIGLLIDSLLSTVCLFLIAMALGAPMTLSLLFLPVSFLLLAIFSFGLGLMLSIITVFVRDMQNIITALLQALYFMTPIIYPITQIPEQYRVFFQLNPMYYFLDVFRQPISNGVLPSWHSMGMCSVLALTSLLLGIWIFKANDRKIIFRL</sequence>